<reference evidence="2" key="1">
    <citation type="journal article" date="2024" name="Proc. Natl. Acad. Sci. U.S.A.">
        <title>Extraordinary preservation of gene collinearity over three hundred million years revealed in homosporous lycophytes.</title>
        <authorList>
            <person name="Li C."/>
            <person name="Wickell D."/>
            <person name="Kuo L.Y."/>
            <person name="Chen X."/>
            <person name="Nie B."/>
            <person name="Liao X."/>
            <person name="Peng D."/>
            <person name="Ji J."/>
            <person name="Jenkins J."/>
            <person name="Williams M."/>
            <person name="Shu S."/>
            <person name="Plott C."/>
            <person name="Barry K."/>
            <person name="Rajasekar S."/>
            <person name="Grimwood J."/>
            <person name="Han X."/>
            <person name="Sun S."/>
            <person name="Hou Z."/>
            <person name="He W."/>
            <person name="Dai G."/>
            <person name="Sun C."/>
            <person name="Schmutz J."/>
            <person name="Leebens-Mack J.H."/>
            <person name="Li F.W."/>
            <person name="Wang L."/>
        </authorList>
    </citation>
    <scope>NUCLEOTIDE SEQUENCE [LARGE SCALE GENOMIC DNA]</scope>
    <source>
        <strain evidence="2">cv. PW_Plant_1</strain>
    </source>
</reference>
<accession>A0ACC2D6E3</accession>
<gene>
    <name evidence="1" type="ORF">O6H91_07G071500</name>
</gene>
<keyword evidence="2" id="KW-1185">Reference proteome</keyword>
<evidence type="ECO:0000313" key="1">
    <source>
        <dbReference type="EMBL" id="KAJ7549836.1"/>
    </source>
</evidence>
<sequence length="604" mass="67237">MELISRPVPFPEQAAPEQLAFFSPMLLGLRPLSSHNVPMEALPVFDVNPSLLISGTAPLQQFAHLPFMSWSTTEPALPLNPYTCLQTDVEETSFNGSYVCQEYNALESVDHTLAFEEISNIGNVYENLLESSFCMNATPSNSTDALAAMAQSDALLMHKLVTNDYFSWPLLESTYQFFPSHYTNHAIPSFQGSSCRPSLNLQQETTQYISNIGCSHSSTRMHFMFPLPSQTLDSELGADLHIKRDPEQDKLAPCLTSDNQVQQYFAEARTEAKFSQWMQHDVNPFFSNFQAECIPQANSTGSVVSSSVLTDADTESSVHSERPLASQFVKRHLQSQDSSEKPFTSSWGSTMFKEFSDHSEPIKSFVSADLKTLGSSLANLAPPVKRKKCCFAMETVSKSVDRHSRNNYSQKLEGESSVMKRYSCQPGSESSDELTKPQYRENFLRQQGTGRSNLSPTTESDKRNPQQKPCLTSIEPQSMAARQRRKKISERVRTLEALVPGGNKLDTASMLDEAIKYVKFLQLQIQILESLANENNSAHIQARENSCPDNIYTSGSGMQSVTVMPRPPTSPLVLTEVLQHQLFKSGYCLMSVQQCGPSSSSRAP</sequence>
<dbReference type="Proteomes" id="UP001162992">
    <property type="component" value="Chromosome 7"/>
</dbReference>
<proteinExistence type="predicted"/>
<dbReference type="EMBL" id="CM055098">
    <property type="protein sequence ID" value="KAJ7549836.1"/>
    <property type="molecule type" value="Genomic_DNA"/>
</dbReference>
<protein>
    <submittedName>
        <fullName evidence="1">Uncharacterized protein</fullName>
    </submittedName>
</protein>
<name>A0ACC2D6E3_DIPCM</name>
<comment type="caution">
    <text evidence="1">The sequence shown here is derived from an EMBL/GenBank/DDBJ whole genome shotgun (WGS) entry which is preliminary data.</text>
</comment>
<evidence type="ECO:0000313" key="2">
    <source>
        <dbReference type="Proteomes" id="UP001162992"/>
    </source>
</evidence>
<organism evidence="1 2">
    <name type="scientific">Diphasiastrum complanatum</name>
    <name type="common">Issler's clubmoss</name>
    <name type="synonym">Lycopodium complanatum</name>
    <dbReference type="NCBI Taxonomy" id="34168"/>
    <lineage>
        <taxon>Eukaryota</taxon>
        <taxon>Viridiplantae</taxon>
        <taxon>Streptophyta</taxon>
        <taxon>Embryophyta</taxon>
        <taxon>Tracheophyta</taxon>
        <taxon>Lycopodiopsida</taxon>
        <taxon>Lycopodiales</taxon>
        <taxon>Lycopodiaceae</taxon>
        <taxon>Lycopodioideae</taxon>
        <taxon>Diphasiastrum</taxon>
    </lineage>
</organism>